<dbReference type="AlphaFoldDB" id="A0A1I0JS01"/>
<evidence type="ECO:0000313" key="3">
    <source>
        <dbReference type="EMBL" id="SEU12663.1"/>
    </source>
</evidence>
<evidence type="ECO:0000256" key="1">
    <source>
        <dbReference type="SAM" id="MobiDB-lite"/>
    </source>
</evidence>
<keyword evidence="2" id="KW-0732">Signal</keyword>
<feature type="chain" id="PRO_5011571647" description="YtxH domain-containing protein" evidence="2">
    <location>
        <begin position="21"/>
        <end position="217"/>
    </location>
</feature>
<reference evidence="4" key="1">
    <citation type="submission" date="2016-10" db="EMBL/GenBank/DDBJ databases">
        <authorList>
            <person name="Varghese N."/>
            <person name="Submissions S."/>
        </authorList>
    </citation>
    <scope>NUCLEOTIDE SEQUENCE [LARGE SCALE GENOMIC DNA]</scope>
    <source>
        <strain evidence="4">NLAE-zl-G277</strain>
    </source>
</reference>
<dbReference type="EMBL" id="FOIM01000034">
    <property type="protein sequence ID" value="SEU12663.1"/>
    <property type="molecule type" value="Genomic_DNA"/>
</dbReference>
<feature type="compositionally biased region" description="Acidic residues" evidence="1">
    <location>
        <begin position="130"/>
        <end position="161"/>
    </location>
</feature>
<proteinExistence type="predicted"/>
<feature type="signal peptide" evidence="2">
    <location>
        <begin position="1"/>
        <end position="20"/>
    </location>
</feature>
<feature type="compositionally biased region" description="Acidic residues" evidence="1">
    <location>
        <begin position="44"/>
        <end position="55"/>
    </location>
</feature>
<accession>A0A1I0JS01</accession>
<organism evidence="3 4">
    <name type="scientific">Enterocloster lavalensis</name>
    <dbReference type="NCBI Taxonomy" id="460384"/>
    <lineage>
        <taxon>Bacteria</taxon>
        <taxon>Bacillati</taxon>
        <taxon>Bacillota</taxon>
        <taxon>Clostridia</taxon>
        <taxon>Lachnospirales</taxon>
        <taxon>Lachnospiraceae</taxon>
        <taxon>Enterocloster</taxon>
    </lineage>
</organism>
<protein>
    <recommendedName>
        <fullName evidence="5">YtxH domain-containing protein</fullName>
    </recommendedName>
</protein>
<evidence type="ECO:0000313" key="4">
    <source>
        <dbReference type="Proteomes" id="UP000198508"/>
    </source>
</evidence>
<keyword evidence="4" id="KW-1185">Reference proteome</keyword>
<gene>
    <name evidence="3" type="ORF">SAMN05216313_1345</name>
</gene>
<feature type="region of interest" description="Disordered" evidence="1">
    <location>
        <begin position="128"/>
        <end position="217"/>
    </location>
</feature>
<sequence>MAKKGFGKLVAFAAVTGAVAASVSYALRYKTFHSELEKDFREFEDGEDEACEDSEERTVDPRRTDRNYISLHASKDEFKLAAKDMAEATKNVLKDAGAVISDTAHEAVSAAVDTAHIALTAVKNKRSEFEDAMDEDEEEDSELFEDEGFLDDDYVDDDDLFDYSRTESDGIPAWKKPLPEETPAPAAPAADPAPAEEPAEPDQTAGAEKVTIEEDTI</sequence>
<name>A0A1I0JS01_9FIRM</name>
<feature type="region of interest" description="Disordered" evidence="1">
    <location>
        <begin position="43"/>
        <end position="64"/>
    </location>
</feature>
<evidence type="ECO:0008006" key="5">
    <source>
        <dbReference type="Google" id="ProtNLM"/>
    </source>
</evidence>
<evidence type="ECO:0000256" key="2">
    <source>
        <dbReference type="SAM" id="SignalP"/>
    </source>
</evidence>
<dbReference type="Proteomes" id="UP000198508">
    <property type="component" value="Unassembled WGS sequence"/>
</dbReference>
<dbReference type="RefSeq" id="WP_092369739.1">
    <property type="nucleotide sequence ID" value="NZ_CABJCG010000018.1"/>
</dbReference>